<proteinExistence type="predicted"/>
<dbReference type="InterPro" id="IPR029063">
    <property type="entry name" value="SAM-dependent_MTases_sf"/>
</dbReference>
<dbReference type="SUPFAM" id="SSF53335">
    <property type="entry name" value="S-adenosyl-L-methionine-dependent methyltransferases"/>
    <property type="match status" value="1"/>
</dbReference>
<accession>A0A2V2N7P4</accession>
<dbReference type="InterPro" id="IPR013216">
    <property type="entry name" value="Methyltransf_11"/>
</dbReference>
<sequence>MNSEIVSPDEVKTRIKTYWNERSETFDQDVGHGADETESALWKKYLSSIIGTHPQKILDVGTGTGMIALNMAEIGHTVTGIDLGEKMLAIAKKKAETRNLDVCFTSGDAENPQFPDNSFDCVICRHLLWTLPHPDKAIREWARITRPGGVVIAIDGHAQPINYFPQPDENQPVTSDREKLWHQMYCQEVVNSLPYRENLTIDAIKQLFTSQNLIDVRSEYILEISEYQKKLMEGSTSNDHAEVQIIYGRVKE</sequence>
<dbReference type="GO" id="GO:0008757">
    <property type="term" value="F:S-adenosylmethionine-dependent methyltransferase activity"/>
    <property type="evidence" value="ECO:0007669"/>
    <property type="project" value="InterPro"/>
</dbReference>
<keyword evidence="3" id="KW-1185">Reference proteome</keyword>
<feature type="domain" description="Methyltransferase type 11" evidence="1">
    <location>
        <begin position="58"/>
        <end position="152"/>
    </location>
</feature>
<evidence type="ECO:0000313" key="2">
    <source>
        <dbReference type="EMBL" id="PWR72528.1"/>
    </source>
</evidence>
<dbReference type="Gene3D" id="3.40.50.150">
    <property type="entry name" value="Vaccinia Virus protein VP39"/>
    <property type="match status" value="1"/>
</dbReference>
<dbReference type="PANTHER" id="PTHR43591">
    <property type="entry name" value="METHYLTRANSFERASE"/>
    <property type="match status" value="1"/>
</dbReference>
<dbReference type="OrthoDB" id="147504at2157"/>
<dbReference type="AlphaFoldDB" id="A0A2V2N7P4"/>
<reference evidence="2 3" key="1">
    <citation type="submission" date="2018-05" db="EMBL/GenBank/DDBJ databases">
        <title>Draft genome of Methanospirillum lacunae Ki8-1.</title>
        <authorList>
            <person name="Dueholm M.S."/>
            <person name="Nielsen P.H."/>
            <person name="Bakmann L.F."/>
            <person name="Otzen D.E."/>
        </authorList>
    </citation>
    <scope>NUCLEOTIDE SEQUENCE [LARGE SCALE GENOMIC DNA]</scope>
    <source>
        <strain evidence="2 3">Ki8-1</strain>
    </source>
</reference>
<dbReference type="EMBL" id="QGMY01000006">
    <property type="protein sequence ID" value="PWR72528.1"/>
    <property type="molecule type" value="Genomic_DNA"/>
</dbReference>
<organism evidence="2 3">
    <name type="scientific">Methanospirillum lacunae</name>
    <dbReference type="NCBI Taxonomy" id="668570"/>
    <lineage>
        <taxon>Archaea</taxon>
        <taxon>Methanobacteriati</taxon>
        <taxon>Methanobacteriota</taxon>
        <taxon>Stenosarchaea group</taxon>
        <taxon>Methanomicrobia</taxon>
        <taxon>Methanomicrobiales</taxon>
        <taxon>Methanospirillaceae</taxon>
        <taxon>Methanospirillum</taxon>
    </lineage>
</organism>
<evidence type="ECO:0000313" key="3">
    <source>
        <dbReference type="Proteomes" id="UP000245657"/>
    </source>
</evidence>
<dbReference type="GO" id="GO:0032259">
    <property type="term" value="P:methylation"/>
    <property type="evidence" value="ECO:0007669"/>
    <property type="project" value="UniProtKB-KW"/>
</dbReference>
<dbReference type="PANTHER" id="PTHR43591:SF24">
    <property type="entry name" value="2-METHOXY-6-POLYPRENYL-1,4-BENZOQUINOL METHYLASE, MITOCHONDRIAL"/>
    <property type="match status" value="1"/>
</dbReference>
<keyword evidence="2" id="KW-0489">Methyltransferase</keyword>
<dbReference type="GeneID" id="97548801"/>
<comment type="caution">
    <text evidence="2">The sequence shown here is derived from an EMBL/GenBank/DDBJ whole genome shotgun (WGS) entry which is preliminary data.</text>
</comment>
<dbReference type="RefSeq" id="WP_109968040.1">
    <property type="nucleotide sequence ID" value="NZ_CP176093.1"/>
</dbReference>
<keyword evidence="2" id="KW-0808">Transferase</keyword>
<evidence type="ECO:0000259" key="1">
    <source>
        <dbReference type="Pfam" id="PF08241"/>
    </source>
</evidence>
<dbReference type="Proteomes" id="UP000245657">
    <property type="component" value="Unassembled WGS sequence"/>
</dbReference>
<protein>
    <submittedName>
        <fullName evidence="2">Methyltransferase type 11</fullName>
    </submittedName>
</protein>
<dbReference type="Pfam" id="PF08241">
    <property type="entry name" value="Methyltransf_11"/>
    <property type="match status" value="1"/>
</dbReference>
<dbReference type="CDD" id="cd02440">
    <property type="entry name" value="AdoMet_MTases"/>
    <property type="match status" value="1"/>
</dbReference>
<gene>
    <name evidence="2" type="ORF">DK846_06045</name>
</gene>
<name>A0A2V2N7P4_9EURY</name>